<organism evidence="1">
    <name type="scientific">viral metagenome</name>
    <dbReference type="NCBI Taxonomy" id="1070528"/>
    <lineage>
        <taxon>unclassified sequences</taxon>
        <taxon>metagenomes</taxon>
        <taxon>organismal metagenomes</taxon>
    </lineage>
</organism>
<proteinExistence type="predicted"/>
<protein>
    <submittedName>
        <fullName evidence="1">Uncharacterized protein</fullName>
    </submittedName>
</protein>
<reference evidence="1" key="1">
    <citation type="journal article" date="2020" name="Nature">
        <title>Giant virus diversity and host interactions through global metagenomics.</title>
        <authorList>
            <person name="Schulz F."/>
            <person name="Roux S."/>
            <person name="Paez-Espino D."/>
            <person name="Jungbluth S."/>
            <person name="Walsh D.A."/>
            <person name="Denef V.J."/>
            <person name="McMahon K.D."/>
            <person name="Konstantinidis K.T."/>
            <person name="Eloe-Fadrosh E.A."/>
            <person name="Kyrpides N.C."/>
            <person name="Woyke T."/>
        </authorList>
    </citation>
    <scope>NUCLEOTIDE SEQUENCE</scope>
    <source>
        <strain evidence="1">GVMAG-M-3300010158-60</strain>
    </source>
</reference>
<dbReference type="EMBL" id="MN739109">
    <property type="protein sequence ID" value="QHS89427.1"/>
    <property type="molecule type" value="Genomic_DNA"/>
</dbReference>
<evidence type="ECO:0000313" key="1">
    <source>
        <dbReference type="EMBL" id="QHS89427.1"/>
    </source>
</evidence>
<accession>A0A6C0BB00</accession>
<name>A0A6C0BB00_9ZZZZ</name>
<sequence length="135" mass="15478">MELDFDQLENCSSEDICMEIREAARGIEEAAKEADTGFRRIFKKLRTQTPSIEEFILKPKAATKKWLLTLGHKEDTILYGDFMKLFLDLCAKEKRLDMETRTLTLNKTEAGIFQLKTDAPMSIFAFMASLPSAFK</sequence>
<dbReference type="AlphaFoldDB" id="A0A6C0BB00"/>